<evidence type="ECO:0000313" key="2">
    <source>
        <dbReference type="Proteomes" id="UP000182836"/>
    </source>
</evidence>
<dbReference type="GO" id="GO:0015074">
    <property type="term" value="P:DNA integration"/>
    <property type="evidence" value="ECO:0007669"/>
    <property type="project" value="InterPro"/>
</dbReference>
<evidence type="ECO:0000313" key="1">
    <source>
        <dbReference type="EMBL" id="SDK10882.1"/>
    </source>
</evidence>
<reference evidence="1 2" key="1">
    <citation type="submission" date="2016-10" db="EMBL/GenBank/DDBJ databases">
        <authorList>
            <person name="de Groot N.N."/>
        </authorList>
    </citation>
    <scope>NUCLEOTIDE SEQUENCE [LARGE SCALE GENOMIC DNA]</scope>
    <source>
        <strain evidence="1 2">DSM 2895</strain>
    </source>
</reference>
<proteinExistence type="predicted"/>
<protein>
    <submittedName>
        <fullName evidence="1">Integrase core domain-containing protein</fullName>
    </submittedName>
</protein>
<sequence>MRRAEAEIALLRTENDFLKKLERIEKKEVGRNKALPSNKFALIWTIVKQRRFSRMMAYLSCVKASMTREIVSFHLSSSLKMDIAYKTIDKLMIHLGGIVNPGTILHSDQSMHYTYPEFQHRVKKLGLTQLMSRRGNCWDKDPIV</sequence>
<dbReference type="Proteomes" id="UP000182836">
    <property type="component" value="Unassembled WGS sequence"/>
</dbReference>
<dbReference type="AlphaFoldDB" id="A0A1G8Z712"/>
<name>A0A1G8Z712_ANEMI</name>
<dbReference type="InterPro" id="IPR012337">
    <property type="entry name" value="RNaseH-like_sf"/>
</dbReference>
<gene>
    <name evidence="1" type="ORF">SAMN04487909_13916</name>
</gene>
<dbReference type="EMBL" id="FNED01000039">
    <property type="protein sequence ID" value="SDK10882.1"/>
    <property type="molecule type" value="Genomic_DNA"/>
</dbReference>
<dbReference type="SUPFAM" id="SSF53098">
    <property type="entry name" value="Ribonuclease H-like"/>
    <property type="match status" value="1"/>
</dbReference>
<accession>A0A1G8Z712</accession>
<organism evidence="1 2">
    <name type="scientific">Aneurinibacillus migulanus</name>
    <name type="common">Bacillus migulanus</name>
    <dbReference type="NCBI Taxonomy" id="47500"/>
    <lineage>
        <taxon>Bacteria</taxon>
        <taxon>Bacillati</taxon>
        <taxon>Bacillota</taxon>
        <taxon>Bacilli</taxon>
        <taxon>Bacillales</taxon>
        <taxon>Paenibacillaceae</taxon>
        <taxon>Aneurinibacillus group</taxon>
        <taxon>Aneurinibacillus</taxon>
    </lineage>
</organism>